<gene>
    <name evidence="1" type="ORF">G3A44_20610</name>
</gene>
<dbReference type="Pfam" id="PF05573">
    <property type="entry name" value="NosL"/>
    <property type="match status" value="1"/>
</dbReference>
<evidence type="ECO:0008006" key="3">
    <source>
        <dbReference type="Google" id="ProtNLM"/>
    </source>
</evidence>
<dbReference type="InterPro" id="IPR008719">
    <property type="entry name" value="N2O_reductase_NosL"/>
</dbReference>
<sequence length="222" mass="23464">MRPMVSPSRRTWLRGVALGALALGGAVGLAGGGWLATGRRLPWGGTSPSAVPDEVCIVAPTFAWDPASGLPRHAARPVPETARCPVCGMFPARHPRWAAQVVFGDGAAHFLDSPVSLFLYLQDVGRYATGRQRAEIAALYVTDQDSGTWLDARQAWYLHGSTLRGPMRTADLPAFATEGGARATATRQGGVLLGFAALAATLPPELRRLGPHRHGQGVKVEG</sequence>
<organism evidence="1 2">
    <name type="scientific">Ideonella livida</name>
    <dbReference type="NCBI Taxonomy" id="2707176"/>
    <lineage>
        <taxon>Bacteria</taxon>
        <taxon>Pseudomonadati</taxon>
        <taxon>Pseudomonadota</taxon>
        <taxon>Betaproteobacteria</taxon>
        <taxon>Burkholderiales</taxon>
        <taxon>Sphaerotilaceae</taxon>
        <taxon>Ideonella</taxon>
    </lineage>
</organism>
<dbReference type="EMBL" id="JAAGOH010000040">
    <property type="protein sequence ID" value="NDY93597.1"/>
    <property type="molecule type" value="Genomic_DNA"/>
</dbReference>
<name>A0A7C9PJI7_9BURK</name>
<reference evidence="1 2" key="1">
    <citation type="submission" date="2020-02" db="EMBL/GenBank/DDBJ databases">
        <title>Ideonella bacterium strain TBM-1.</title>
        <authorList>
            <person name="Chen W.-M."/>
        </authorList>
    </citation>
    <scope>NUCLEOTIDE SEQUENCE [LARGE SCALE GENOMIC DNA]</scope>
    <source>
        <strain evidence="1 2">TBM-1</strain>
    </source>
</reference>
<proteinExistence type="predicted"/>
<evidence type="ECO:0000313" key="1">
    <source>
        <dbReference type="EMBL" id="NDY93597.1"/>
    </source>
</evidence>
<accession>A0A7C9PJI7</accession>
<dbReference type="PANTHER" id="PTHR41247:SF1">
    <property type="entry name" value="HTH-TYPE TRANSCRIPTIONAL REPRESSOR YCNK"/>
    <property type="match status" value="1"/>
</dbReference>
<dbReference type="Proteomes" id="UP000484255">
    <property type="component" value="Unassembled WGS sequence"/>
</dbReference>
<evidence type="ECO:0000313" key="2">
    <source>
        <dbReference type="Proteomes" id="UP000484255"/>
    </source>
</evidence>
<dbReference type="AlphaFoldDB" id="A0A7C9PJI7"/>
<keyword evidence="2" id="KW-1185">Reference proteome</keyword>
<dbReference type="PROSITE" id="PS51318">
    <property type="entry name" value="TAT"/>
    <property type="match status" value="1"/>
</dbReference>
<dbReference type="SUPFAM" id="SSF160387">
    <property type="entry name" value="NosL/MerB-like"/>
    <property type="match status" value="1"/>
</dbReference>
<dbReference type="InterPro" id="IPR006311">
    <property type="entry name" value="TAT_signal"/>
</dbReference>
<dbReference type="Gene3D" id="3.30.70.2050">
    <property type="match status" value="1"/>
</dbReference>
<protein>
    <recommendedName>
        <fullName evidence="3">Nitrous oxide reductase accessory protein NosL</fullName>
    </recommendedName>
</protein>
<dbReference type="PANTHER" id="PTHR41247">
    <property type="entry name" value="HTH-TYPE TRANSCRIPTIONAL REPRESSOR YCNK"/>
    <property type="match status" value="1"/>
</dbReference>
<comment type="caution">
    <text evidence="1">The sequence shown here is derived from an EMBL/GenBank/DDBJ whole genome shotgun (WGS) entry which is preliminary data.</text>
</comment>